<feature type="compositionally biased region" description="Pro residues" evidence="2">
    <location>
        <begin position="30"/>
        <end position="39"/>
    </location>
</feature>
<dbReference type="PANTHER" id="PTHR22603:SF93">
    <property type="entry name" value="RE24176P"/>
    <property type="match status" value="1"/>
</dbReference>
<evidence type="ECO:0000256" key="1">
    <source>
        <dbReference type="ARBA" id="ARBA00038211"/>
    </source>
</evidence>
<proteinExistence type="inferred from homology"/>
<dbReference type="InterPro" id="IPR011009">
    <property type="entry name" value="Kinase-like_dom_sf"/>
</dbReference>
<dbReference type="GO" id="GO:0005737">
    <property type="term" value="C:cytoplasm"/>
    <property type="evidence" value="ECO:0007669"/>
    <property type="project" value="TreeGrafter"/>
</dbReference>
<keyword evidence="4" id="KW-1185">Reference proteome</keyword>
<dbReference type="AlphaFoldDB" id="A0AAD5TKJ0"/>
<dbReference type="GO" id="GO:0006646">
    <property type="term" value="P:phosphatidylethanolamine biosynthetic process"/>
    <property type="evidence" value="ECO:0007669"/>
    <property type="project" value="TreeGrafter"/>
</dbReference>
<name>A0AAD5TKJ0_9FUNG</name>
<comment type="caution">
    <text evidence="3">The sequence shown here is derived from an EMBL/GenBank/DDBJ whole genome shotgun (WGS) entry which is preliminary data.</text>
</comment>
<gene>
    <name evidence="3" type="ORF">HDU87_004534</name>
</gene>
<evidence type="ECO:0000313" key="3">
    <source>
        <dbReference type="EMBL" id="KAJ3177283.1"/>
    </source>
</evidence>
<dbReference type="Gene3D" id="3.30.200.20">
    <property type="entry name" value="Phosphorylase Kinase, domain 1"/>
    <property type="match status" value="1"/>
</dbReference>
<dbReference type="GO" id="GO:0004103">
    <property type="term" value="F:choline kinase activity"/>
    <property type="evidence" value="ECO:0007669"/>
    <property type="project" value="TreeGrafter"/>
</dbReference>
<sequence>MTLPTDTRASGSASGAAPVADSKPHRPETPTLPPLPPPTVVSSASASANDYDYGLASAAEPLSPRDADTESLHSDVSDVSDLDKTGKLVAFLRDSGIPVVEFEINIHAKGHVLQTEVLNILVQLLPESWDHVKDPSELLLERVSGAMTNCIYFVTGPARTGNGKRKILLRIYGSGAGQFISRDREMFWLCKMSESGVAPRLLGAFHNGRFEEFLDSTTLTKEDLRDPTTSAQIAVQLYKLHQLIHSSADADEVESTTTSDIWNKMRRWQKMAAKVVADLKKNHPDRYAEMRKVIDIKGMKGEIEELEEKLHAVDSPLVFAHSDAQYGNILRMRSDSSLMIVDYEYSSINYRAYDSANHFCEWAADYHSQTPHKMDFTRCPNREEQDHFFNAYIGAAGETDISAEERAARCAGMRRETHKFMLASHMLWGLWGVMQAGETEIDFDYVGYACERFRQYWKMKDEVMAL</sequence>
<accession>A0AAD5TKJ0</accession>
<protein>
    <recommendedName>
        <fullName evidence="5">Choline kinase</fullName>
    </recommendedName>
</protein>
<dbReference type="EMBL" id="JADGJQ010000034">
    <property type="protein sequence ID" value="KAJ3177283.1"/>
    <property type="molecule type" value="Genomic_DNA"/>
</dbReference>
<evidence type="ECO:0000313" key="4">
    <source>
        <dbReference type="Proteomes" id="UP001212152"/>
    </source>
</evidence>
<dbReference type="Proteomes" id="UP001212152">
    <property type="component" value="Unassembled WGS sequence"/>
</dbReference>
<reference evidence="3" key="1">
    <citation type="submission" date="2020-05" db="EMBL/GenBank/DDBJ databases">
        <title>Phylogenomic resolution of chytrid fungi.</title>
        <authorList>
            <person name="Stajich J.E."/>
            <person name="Amses K."/>
            <person name="Simmons R."/>
            <person name="Seto K."/>
            <person name="Myers J."/>
            <person name="Bonds A."/>
            <person name="Quandt C.A."/>
            <person name="Barry K."/>
            <person name="Liu P."/>
            <person name="Grigoriev I."/>
            <person name="Longcore J.E."/>
            <person name="James T.Y."/>
        </authorList>
    </citation>
    <scope>NUCLEOTIDE SEQUENCE</scope>
    <source>
        <strain evidence="3">JEL0379</strain>
    </source>
</reference>
<dbReference type="Pfam" id="PF01633">
    <property type="entry name" value="Choline_kinase"/>
    <property type="match status" value="1"/>
</dbReference>
<dbReference type="CDD" id="cd05157">
    <property type="entry name" value="ETNK_euk"/>
    <property type="match status" value="1"/>
</dbReference>
<dbReference type="SUPFAM" id="SSF56112">
    <property type="entry name" value="Protein kinase-like (PK-like)"/>
    <property type="match status" value="1"/>
</dbReference>
<organism evidence="3 4">
    <name type="scientific">Geranomyces variabilis</name>
    <dbReference type="NCBI Taxonomy" id="109894"/>
    <lineage>
        <taxon>Eukaryota</taxon>
        <taxon>Fungi</taxon>
        <taxon>Fungi incertae sedis</taxon>
        <taxon>Chytridiomycota</taxon>
        <taxon>Chytridiomycota incertae sedis</taxon>
        <taxon>Chytridiomycetes</taxon>
        <taxon>Spizellomycetales</taxon>
        <taxon>Powellomycetaceae</taxon>
        <taxon>Geranomyces</taxon>
    </lineage>
</organism>
<dbReference type="Gene3D" id="3.90.1200.10">
    <property type="match status" value="1"/>
</dbReference>
<dbReference type="PANTHER" id="PTHR22603">
    <property type="entry name" value="CHOLINE/ETHANOALAMINE KINASE"/>
    <property type="match status" value="1"/>
</dbReference>
<evidence type="ECO:0000256" key="2">
    <source>
        <dbReference type="SAM" id="MobiDB-lite"/>
    </source>
</evidence>
<feature type="region of interest" description="Disordered" evidence="2">
    <location>
        <begin position="1"/>
        <end position="46"/>
    </location>
</feature>
<comment type="similarity">
    <text evidence="1">Belongs to the choline/ethanolamine kinase family.</text>
</comment>
<evidence type="ECO:0008006" key="5">
    <source>
        <dbReference type="Google" id="ProtNLM"/>
    </source>
</evidence>
<dbReference type="GO" id="GO:0004305">
    <property type="term" value="F:ethanolamine kinase activity"/>
    <property type="evidence" value="ECO:0007669"/>
    <property type="project" value="TreeGrafter"/>
</dbReference>